<dbReference type="OrthoDB" id="10266325at2759"/>
<reference evidence="2 3" key="1">
    <citation type="journal article" date="2018" name="IMA Fungus">
        <title>IMA Genome-F 9: Draft genome sequence of Annulohypoxylon stygium, Aspergillus mulundensis, Berkeleyomyces basicola (syn. Thielaviopsis basicola), Ceratocystis smalleyi, two Cercospora beticola strains, Coleophoma cylindrospora, Fusarium fracticaudum, Phialophora cf. hyalina, and Morchella septimelata.</title>
        <authorList>
            <person name="Wingfield B.D."/>
            <person name="Bills G.F."/>
            <person name="Dong Y."/>
            <person name="Huang W."/>
            <person name="Nel W.J."/>
            <person name="Swalarsk-Parry B.S."/>
            <person name="Vaghefi N."/>
            <person name="Wilken P.M."/>
            <person name="An Z."/>
            <person name="de Beer Z.W."/>
            <person name="De Vos L."/>
            <person name="Chen L."/>
            <person name="Duong T.A."/>
            <person name="Gao Y."/>
            <person name="Hammerbacher A."/>
            <person name="Kikkert J.R."/>
            <person name="Li Y."/>
            <person name="Li H."/>
            <person name="Li K."/>
            <person name="Li Q."/>
            <person name="Liu X."/>
            <person name="Ma X."/>
            <person name="Naidoo K."/>
            <person name="Pethybridge S.J."/>
            <person name="Sun J."/>
            <person name="Steenkamp E.T."/>
            <person name="van der Nest M.A."/>
            <person name="van Wyk S."/>
            <person name="Wingfield M.J."/>
            <person name="Xiong C."/>
            <person name="Yue Q."/>
            <person name="Zhang X."/>
        </authorList>
    </citation>
    <scope>NUCLEOTIDE SEQUENCE [LARGE SCALE GENOMIC DNA]</scope>
    <source>
        <strain evidence="2 3">BP 5553</strain>
    </source>
</reference>
<dbReference type="AlphaFoldDB" id="A0A370TNI5"/>
<proteinExistence type="predicted"/>
<evidence type="ECO:0000313" key="2">
    <source>
        <dbReference type="EMBL" id="RDL37082.1"/>
    </source>
</evidence>
<feature type="domain" description="Tse2 ADP-ribosyltransferase toxin" evidence="1">
    <location>
        <begin position="32"/>
        <end position="176"/>
    </location>
</feature>
<name>A0A370TNI5_9HELO</name>
<accession>A0A370TNI5</accession>
<organism evidence="2 3">
    <name type="scientific">Venustampulla echinocandica</name>
    <dbReference type="NCBI Taxonomy" id="2656787"/>
    <lineage>
        <taxon>Eukaryota</taxon>
        <taxon>Fungi</taxon>
        <taxon>Dikarya</taxon>
        <taxon>Ascomycota</taxon>
        <taxon>Pezizomycotina</taxon>
        <taxon>Leotiomycetes</taxon>
        <taxon>Helotiales</taxon>
        <taxon>Pleuroascaceae</taxon>
        <taxon>Venustampulla</taxon>
    </lineage>
</organism>
<evidence type="ECO:0000313" key="3">
    <source>
        <dbReference type="Proteomes" id="UP000254866"/>
    </source>
</evidence>
<dbReference type="Pfam" id="PF18648">
    <property type="entry name" value="ADPRTs_Tse2"/>
    <property type="match status" value="1"/>
</dbReference>
<dbReference type="InterPro" id="IPR041018">
    <property type="entry name" value="ADPRTs_Tse2"/>
</dbReference>
<keyword evidence="3" id="KW-1185">Reference proteome</keyword>
<dbReference type="GeneID" id="43597364"/>
<dbReference type="EMBL" id="NPIC01000003">
    <property type="protein sequence ID" value="RDL37082.1"/>
    <property type="molecule type" value="Genomic_DNA"/>
</dbReference>
<dbReference type="Proteomes" id="UP000254866">
    <property type="component" value="Unassembled WGS sequence"/>
</dbReference>
<protein>
    <recommendedName>
        <fullName evidence="1">Tse2 ADP-ribosyltransferase toxin domain-containing protein</fullName>
    </recommendedName>
</protein>
<evidence type="ECO:0000259" key="1">
    <source>
        <dbReference type="Pfam" id="PF18648"/>
    </source>
</evidence>
<sequence>MFGRGLRRISPGLSACYKGPRTIAGSRQRFSIAPGKRSSLYDPIRQPEKDDDVYGDGLNVAKDGLIYCPPSEPVDYPNGACFMPNTFTMQEHIREFVDQVQDCNEAADGASGLRVPYIIRVRRGTTIPSGLKLQYQPQYFAPFHLGPAYPMSLDYLNQILDRFYTSHGEMVAATEWLASNEYHNAFVEGDAEKWMAE</sequence>
<comment type="caution">
    <text evidence="2">The sequence shown here is derived from an EMBL/GenBank/DDBJ whole genome shotgun (WGS) entry which is preliminary data.</text>
</comment>
<gene>
    <name evidence="2" type="ORF">BP5553_04515</name>
</gene>
<dbReference type="RefSeq" id="XP_031869738.1">
    <property type="nucleotide sequence ID" value="XM_032013138.1"/>
</dbReference>